<dbReference type="PANTHER" id="PTHR33164">
    <property type="entry name" value="TRANSCRIPTIONAL REGULATOR, MARR FAMILY"/>
    <property type="match status" value="1"/>
</dbReference>
<reference evidence="2" key="2">
    <citation type="submission" date="2021-04" db="EMBL/GenBank/DDBJ databases">
        <authorList>
            <person name="Gilroy R."/>
        </authorList>
    </citation>
    <scope>NUCLEOTIDE SEQUENCE</scope>
    <source>
        <strain evidence="2">ChiBcec16_6824</strain>
    </source>
</reference>
<evidence type="ECO:0000259" key="1">
    <source>
        <dbReference type="PROSITE" id="PS50995"/>
    </source>
</evidence>
<organism evidence="2 3">
    <name type="scientific">Candidatus Flavonifractor merdigallinarum</name>
    <dbReference type="NCBI Taxonomy" id="2838589"/>
    <lineage>
        <taxon>Bacteria</taxon>
        <taxon>Bacillati</taxon>
        <taxon>Bacillota</taxon>
        <taxon>Clostridia</taxon>
        <taxon>Eubacteriales</taxon>
        <taxon>Oscillospiraceae</taxon>
        <taxon>Flavonifractor</taxon>
    </lineage>
</organism>
<dbReference type="Proteomes" id="UP000823868">
    <property type="component" value="Unassembled WGS sequence"/>
</dbReference>
<protein>
    <submittedName>
        <fullName evidence="2">MarR family transcriptional regulator</fullName>
    </submittedName>
</protein>
<gene>
    <name evidence="2" type="ORF">H9841_01190</name>
</gene>
<dbReference type="InterPro" id="IPR036388">
    <property type="entry name" value="WH-like_DNA-bd_sf"/>
</dbReference>
<dbReference type="PANTHER" id="PTHR33164:SF57">
    <property type="entry name" value="MARR-FAMILY TRANSCRIPTIONAL REGULATOR"/>
    <property type="match status" value="1"/>
</dbReference>
<dbReference type="SMART" id="SM00347">
    <property type="entry name" value="HTH_MARR"/>
    <property type="match status" value="1"/>
</dbReference>
<name>A0A9D1Y6L0_9FIRM</name>
<dbReference type="EMBL" id="DXDX01000028">
    <property type="protein sequence ID" value="HIY20500.1"/>
    <property type="molecule type" value="Genomic_DNA"/>
</dbReference>
<comment type="caution">
    <text evidence="2">The sequence shown here is derived from an EMBL/GenBank/DDBJ whole genome shotgun (WGS) entry which is preliminary data.</text>
</comment>
<dbReference type="InterPro" id="IPR039422">
    <property type="entry name" value="MarR/SlyA-like"/>
</dbReference>
<dbReference type="PROSITE" id="PS50995">
    <property type="entry name" value="HTH_MARR_2"/>
    <property type="match status" value="1"/>
</dbReference>
<dbReference type="InterPro" id="IPR000835">
    <property type="entry name" value="HTH_MarR-typ"/>
</dbReference>
<evidence type="ECO:0000313" key="2">
    <source>
        <dbReference type="EMBL" id="HIY20500.1"/>
    </source>
</evidence>
<dbReference type="AlphaFoldDB" id="A0A9D1Y6L0"/>
<proteinExistence type="predicted"/>
<reference evidence="2" key="1">
    <citation type="journal article" date="2021" name="PeerJ">
        <title>Extensive microbial diversity within the chicken gut microbiome revealed by metagenomics and culture.</title>
        <authorList>
            <person name="Gilroy R."/>
            <person name="Ravi A."/>
            <person name="Getino M."/>
            <person name="Pursley I."/>
            <person name="Horton D.L."/>
            <person name="Alikhan N.F."/>
            <person name="Baker D."/>
            <person name="Gharbi K."/>
            <person name="Hall N."/>
            <person name="Watson M."/>
            <person name="Adriaenssens E.M."/>
            <person name="Foster-Nyarko E."/>
            <person name="Jarju S."/>
            <person name="Secka A."/>
            <person name="Antonio M."/>
            <person name="Oren A."/>
            <person name="Chaudhuri R.R."/>
            <person name="La Ragione R."/>
            <person name="Hildebrand F."/>
            <person name="Pallen M.J."/>
        </authorList>
    </citation>
    <scope>NUCLEOTIDE SEQUENCE</scope>
    <source>
        <strain evidence="2">ChiBcec16_6824</strain>
    </source>
</reference>
<dbReference type="GO" id="GO:0003700">
    <property type="term" value="F:DNA-binding transcription factor activity"/>
    <property type="evidence" value="ECO:0007669"/>
    <property type="project" value="InterPro"/>
</dbReference>
<accession>A0A9D1Y6L0</accession>
<dbReference type="GO" id="GO:0006950">
    <property type="term" value="P:response to stress"/>
    <property type="evidence" value="ECO:0007669"/>
    <property type="project" value="TreeGrafter"/>
</dbReference>
<dbReference type="InterPro" id="IPR036390">
    <property type="entry name" value="WH_DNA-bd_sf"/>
</dbReference>
<sequence length="146" mass="16435">MSHIQLQYDCGAWINRLSHKVKKRLNATLSDLGITAVQSRVLHYILVHSQEGPVYQRDVEGAFDLSRSTTTGILQLLERNGLLNRESVACDARLKRLIPTARAAEIDAQVRDSIREIEGLLMQDIPAEQIQLFLEIAAKMSANLDR</sequence>
<dbReference type="Pfam" id="PF12802">
    <property type="entry name" value="MarR_2"/>
    <property type="match status" value="1"/>
</dbReference>
<dbReference type="Gene3D" id="1.10.10.10">
    <property type="entry name" value="Winged helix-like DNA-binding domain superfamily/Winged helix DNA-binding domain"/>
    <property type="match status" value="1"/>
</dbReference>
<evidence type="ECO:0000313" key="3">
    <source>
        <dbReference type="Proteomes" id="UP000823868"/>
    </source>
</evidence>
<dbReference type="SUPFAM" id="SSF46785">
    <property type="entry name" value="Winged helix' DNA-binding domain"/>
    <property type="match status" value="1"/>
</dbReference>
<feature type="domain" description="HTH marR-type" evidence="1">
    <location>
        <begin position="1"/>
        <end position="142"/>
    </location>
</feature>